<proteinExistence type="predicted"/>
<organism evidence="1 2">
    <name type="scientific">Dentiscutata heterogama</name>
    <dbReference type="NCBI Taxonomy" id="1316150"/>
    <lineage>
        <taxon>Eukaryota</taxon>
        <taxon>Fungi</taxon>
        <taxon>Fungi incertae sedis</taxon>
        <taxon>Mucoromycota</taxon>
        <taxon>Glomeromycotina</taxon>
        <taxon>Glomeromycetes</taxon>
        <taxon>Diversisporales</taxon>
        <taxon>Gigasporaceae</taxon>
        <taxon>Dentiscutata</taxon>
    </lineage>
</organism>
<name>A0ACA9Q7X7_9GLOM</name>
<accession>A0ACA9Q7X7</accession>
<evidence type="ECO:0000313" key="1">
    <source>
        <dbReference type="EMBL" id="CAG8737950.1"/>
    </source>
</evidence>
<dbReference type="Proteomes" id="UP000789702">
    <property type="component" value="Unassembled WGS sequence"/>
</dbReference>
<feature type="non-terminal residue" evidence="1">
    <location>
        <position position="1"/>
    </location>
</feature>
<keyword evidence="2" id="KW-1185">Reference proteome</keyword>
<protein>
    <submittedName>
        <fullName evidence="1">7480_t:CDS:1</fullName>
    </submittedName>
</protein>
<reference evidence="1" key="1">
    <citation type="submission" date="2021-06" db="EMBL/GenBank/DDBJ databases">
        <authorList>
            <person name="Kallberg Y."/>
            <person name="Tangrot J."/>
            <person name="Rosling A."/>
        </authorList>
    </citation>
    <scope>NUCLEOTIDE SEQUENCE</scope>
    <source>
        <strain evidence="1">IL203A</strain>
    </source>
</reference>
<comment type="caution">
    <text evidence="1">The sequence shown here is derived from an EMBL/GenBank/DDBJ whole genome shotgun (WGS) entry which is preliminary data.</text>
</comment>
<dbReference type="EMBL" id="CAJVPU010039823">
    <property type="protein sequence ID" value="CAG8737950.1"/>
    <property type="molecule type" value="Genomic_DNA"/>
</dbReference>
<evidence type="ECO:0000313" key="2">
    <source>
        <dbReference type="Proteomes" id="UP000789702"/>
    </source>
</evidence>
<sequence>RAGDPEKKFITGRISTSTSLDVFVFEEQYDFNKIIILVKALVEKHKTTLGLRLNNLTSFIPRQYDTSDLSNNLIEEIKLANAASTSLDICENKISGSNL</sequence>
<gene>
    <name evidence="1" type="ORF">DHETER_LOCUS13864</name>
</gene>
<feature type="non-terminal residue" evidence="1">
    <location>
        <position position="99"/>
    </location>
</feature>